<protein>
    <submittedName>
        <fullName evidence="1">Uncharacterized protein</fullName>
    </submittedName>
</protein>
<dbReference type="AlphaFoldDB" id="A0AAV6TJ26"/>
<keyword evidence="2" id="KW-1185">Reference proteome</keyword>
<dbReference type="EMBL" id="JAFNEN010003958">
    <property type="protein sequence ID" value="KAG8171455.1"/>
    <property type="molecule type" value="Genomic_DNA"/>
</dbReference>
<accession>A0AAV6TJ26</accession>
<name>A0AAV6TJ26_9ARAC</name>
<sequence>MRPHERCGCSKTVEMAHGKSEFATECVNNLNDRKQLARKMDDAHALGLYRAATAELPSWRFTPRSEKSVRTRRLPNANTCSCLVYRLARPKGKGLICPTTRATEIGPSGQRADNATELGDVDGGPGEDYSFLCKSSFAVPGMRLGPDDRPLSRKSTASLAVSVRLVALEKSEGDRVIFRAGSYPIRSRFSKGEQL</sequence>
<gene>
    <name evidence="1" type="ORF">JTE90_019394</name>
</gene>
<evidence type="ECO:0000313" key="1">
    <source>
        <dbReference type="EMBL" id="KAG8171455.1"/>
    </source>
</evidence>
<dbReference type="Proteomes" id="UP000827092">
    <property type="component" value="Unassembled WGS sequence"/>
</dbReference>
<reference evidence="1 2" key="1">
    <citation type="journal article" date="2022" name="Nat. Ecol. Evol.">
        <title>A masculinizing supergene underlies an exaggerated male reproductive morph in a spider.</title>
        <authorList>
            <person name="Hendrickx F."/>
            <person name="De Corte Z."/>
            <person name="Sonet G."/>
            <person name="Van Belleghem S.M."/>
            <person name="Kostlbacher S."/>
            <person name="Vangestel C."/>
        </authorList>
    </citation>
    <scope>NUCLEOTIDE SEQUENCE [LARGE SCALE GENOMIC DNA]</scope>
    <source>
        <strain evidence="1">W744_W776</strain>
    </source>
</reference>
<proteinExistence type="predicted"/>
<evidence type="ECO:0000313" key="2">
    <source>
        <dbReference type="Proteomes" id="UP000827092"/>
    </source>
</evidence>
<organism evidence="1 2">
    <name type="scientific">Oedothorax gibbosus</name>
    <dbReference type="NCBI Taxonomy" id="931172"/>
    <lineage>
        <taxon>Eukaryota</taxon>
        <taxon>Metazoa</taxon>
        <taxon>Ecdysozoa</taxon>
        <taxon>Arthropoda</taxon>
        <taxon>Chelicerata</taxon>
        <taxon>Arachnida</taxon>
        <taxon>Araneae</taxon>
        <taxon>Araneomorphae</taxon>
        <taxon>Entelegynae</taxon>
        <taxon>Araneoidea</taxon>
        <taxon>Linyphiidae</taxon>
        <taxon>Erigoninae</taxon>
        <taxon>Oedothorax</taxon>
    </lineage>
</organism>
<comment type="caution">
    <text evidence="1">The sequence shown here is derived from an EMBL/GenBank/DDBJ whole genome shotgun (WGS) entry which is preliminary data.</text>
</comment>